<dbReference type="PANTHER" id="PTHR38791">
    <property type="entry name" value="ZN(II)2CYS6 TRANSCRIPTION FACTOR (EUROFUNG)-RELATED-RELATED"/>
    <property type="match status" value="1"/>
</dbReference>
<dbReference type="InterPro" id="IPR053175">
    <property type="entry name" value="DHMBA_Reg_Transcription_Factor"/>
</dbReference>
<dbReference type="AlphaFoldDB" id="A0A8H3IXX4"/>
<evidence type="ECO:0000313" key="1">
    <source>
        <dbReference type="EMBL" id="CAF9938335.1"/>
    </source>
</evidence>
<sequence>MSPPMPTDWLNQSVCMFFNDYVIHPNESIVGFGFLQGAPDMFKKQTDSELSPFQEAVWAVSLTNFAHRSTCFDYMVPQSRRRYGKALQLLSSALRDQEELKKDSTLATAVSGEKPPGATNWGSHVDVLEYLLRVRLSDRAEPPISTLWSYNAHVYLQMRNLSQHIRPSRESKLLISSMPQDLPMKRLGGLVCETCTMLARADELLILNTFDANSITTLLGVIRLSTLLDQSLRAWSDEVSGDFRFTSIETPDDFFYPPTDSNRASTHRIHLYSNPAAAAMWNVYRVARVLLLHNLVKCSTRGQQCGAIDSDSTETIDMNVESLEGIQNLFKDIYASVPYLLGDIDQQGSLQQCRQNKAIGGFFLLWPLRTTLFLDLIDPVQKAWITQRLEHIKHLLGIQAATEPFPRFPKGKR</sequence>
<dbReference type="EMBL" id="CAJPDT010000107">
    <property type="protein sequence ID" value="CAF9938335.1"/>
    <property type="molecule type" value="Genomic_DNA"/>
</dbReference>
<comment type="caution">
    <text evidence="1">The sequence shown here is derived from an EMBL/GenBank/DDBJ whole genome shotgun (WGS) entry which is preliminary data.</text>
</comment>
<proteinExistence type="predicted"/>
<gene>
    <name evidence="1" type="ORF">IMSHALPRED_000767</name>
</gene>
<accession>A0A8H3IXX4</accession>
<protein>
    <submittedName>
        <fullName evidence="1">Uncharacterized protein</fullName>
    </submittedName>
</protein>
<name>A0A8H3IXX4_9LECA</name>
<organism evidence="1 2">
    <name type="scientific">Imshaugia aleurites</name>
    <dbReference type="NCBI Taxonomy" id="172621"/>
    <lineage>
        <taxon>Eukaryota</taxon>
        <taxon>Fungi</taxon>
        <taxon>Dikarya</taxon>
        <taxon>Ascomycota</taxon>
        <taxon>Pezizomycotina</taxon>
        <taxon>Lecanoromycetes</taxon>
        <taxon>OSLEUM clade</taxon>
        <taxon>Lecanoromycetidae</taxon>
        <taxon>Lecanorales</taxon>
        <taxon>Lecanorineae</taxon>
        <taxon>Parmeliaceae</taxon>
        <taxon>Imshaugia</taxon>
    </lineage>
</organism>
<evidence type="ECO:0000313" key="2">
    <source>
        <dbReference type="Proteomes" id="UP000664534"/>
    </source>
</evidence>
<dbReference type="OrthoDB" id="4491390at2759"/>
<dbReference type="Proteomes" id="UP000664534">
    <property type="component" value="Unassembled WGS sequence"/>
</dbReference>
<reference evidence="1" key="1">
    <citation type="submission" date="2021-03" db="EMBL/GenBank/DDBJ databases">
        <authorList>
            <person name="Tagirdzhanova G."/>
        </authorList>
    </citation>
    <scope>NUCLEOTIDE SEQUENCE</scope>
</reference>
<keyword evidence="2" id="KW-1185">Reference proteome</keyword>